<dbReference type="SMART" id="SM00342">
    <property type="entry name" value="HTH_ARAC"/>
    <property type="match status" value="1"/>
</dbReference>
<organism evidence="5 6">
    <name type="scientific">Microvirga terricola</name>
    <dbReference type="NCBI Taxonomy" id="2719797"/>
    <lineage>
        <taxon>Bacteria</taxon>
        <taxon>Pseudomonadati</taxon>
        <taxon>Pseudomonadota</taxon>
        <taxon>Alphaproteobacteria</taxon>
        <taxon>Hyphomicrobiales</taxon>
        <taxon>Methylobacteriaceae</taxon>
        <taxon>Microvirga</taxon>
    </lineage>
</organism>
<evidence type="ECO:0000259" key="4">
    <source>
        <dbReference type="PROSITE" id="PS01124"/>
    </source>
</evidence>
<evidence type="ECO:0000256" key="1">
    <source>
        <dbReference type="ARBA" id="ARBA00023015"/>
    </source>
</evidence>
<dbReference type="Pfam" id="PF12833">
    <property type="entry name" value="HTH_18"/>
    <property type="match status" value="1"/>
</dbReference>
<gene>
    <name evidence="5" type="ORF">HB375_03620</name>
</gene>
<dbReference type="InterPro" id="IPR018060">
    <property type="entry name" value="HTH_AraC"/>
</dbReference>
<feature type="domain" description="HTH araC/xylS-type" evidence="4">
    <location>
        <begin position="243"/>
        <end position="341"/>
    </location>
</feature>
<evidence type="ECO:0000313" key="5">
    <source>
        <dbReference type="EMBL" id="NIX75702.1"/>
    </source>
</evidence>
<comment type="caution">
    <text evidence="5">The sequence shown here is derived from an EMBL/GenBank/DDBJ whole genome shotgun (WGS) entry which is preliminary data.</text>
</comment>
<protein>
    <submittedName>
        <fullName evidence="5">AraC family transcriptional regulator</fullName>
    </submittedName>
</protein>
<reference evidence="5 6" key="1">
    <citation type="submission" date="2020-03" db="EMBL/GenBank/DDBJ databases">
        <title>The genome sequence of Microvirga sp. c23x22.</title>
        <authorList>
            <person name="Zhang X."/>
        </authorList>
    </citation>
    <scope>NUCLEOTIDE SEQUENCE [LARGE SCALE GENOMIC DNA]</scope>
    <source>
        <strain evidence="6">c23x22</strain>
    </source>
</reference>
<dbReference type="InterPro" id="IPR009057">
    <property type="entry name" value="Homeodomain-like_sf"/>
</dbReference>
<evidence type="ECO:0000313" key="6">
    <source>
        <dbReference type="Proteomes" id="UP000707352"/>
    </source>
</evidence>
<evidence type="ECO:0000256" key="3">
    <source>
        <dbReference type="ARBA" id="ARBA00023163"/>
    </source>
</evidence>
<dbReference type="SUPFAM" id="SSF46689">
    <property type="entry name" value="Homeodomain-like"/>
    <property type="match status" value="1"/>
</dbReference>
<evidence type="ECO:0000256" key="2">
    <source>
        <dbReference type="ARBA" id="ARBA00023125"/>
    </source>
</evidence>
<dbReference type="RefSeq" id="WP_167671563.1">
    <property type="nucleotide sequence ID" value="NZ_JAATJS010000001.1"/>
</dbReference>
<name>A0ABX0VCY8_9HYPH</name>
<dbReference type="Proteomes" id="UP000707352">
    <property type="component" value="Unassembled WGS sequence"/>
</dbReference>
<dbReference type="EMBL" id="JAATJS010000001">
    <property type="protein sequence ID" value="NIX75702.1"/>
    <property type="molecule type" value="Genomic_DNA"/>
</dbReference>
<dbReference type="Pfam" id="PF12625">
    <property type="entry name" value="Arabinose_bd"/>
    <property type="match status" value="1"/>
</dbReference>
<proteinExistence type="predicted"/>
<dbReference type="Gene3D" id="1.10.10.60">
    <property type="entry name" value="Homeodomain-like"/>
    <property type="match status" value="1"/>
</dbReference>
<dbReference type="PROSITE" id="PS01124">
    <property type="entry name" value="HTH_ARAC_FAMILY_2"/>
    <property type="match status" value="1"/>
</dbReference>
<accession>A0ABX0VCY8</accession>
<keyword evidence="2" id="KW-0238">DNA-binding</keyword>
<sequence>MDRSLEGHATLPVSIGLLSRLAAERVIEAGIDLQPLLKRAGLPPTLMDDQSLRVSAHGQIVFLNLAAEILDDALLGFHIAQKFELRRLGLFYYALSSSATLSDAFSCEERYISLLNEALRVQYRKTNALSLDYEYVGIERHLDRHQMEFWITGTIRGCRQFTKLELVPTFIGLVHRHEGDVSEMERYFGCRLEFEADRDRISFDPQVAEQPLVTADPYLHNDLIAVHEEVILRRPRMEEPFRTRVENAITPRLSHGTVNIGTIASDLGLSPRTLSRRLADEGLTFSAILENLRLELADRYLQNRDLSVSQVAWLLGYAEVSSFAHAFQRWTGKTPSQARRDFQHRSKENSA</sequence>
<keyword evidence="3" id="KW-0804">Transcription</keyword>
<dbReference type="PANTHER" id="PTHR47894:SF4">
    <property type="entry name" value="HTH-TYPE TRANSCRIPTIONAL REGULATOR GADX"/>
    <property type="match status" value="1"/>
</dbReference>
<keyword evidence="1" id="KW-0805">Transcription regulation</keyword>
<dbReference type="PANTHER" id="PTHR47894">
    <property type="entry name" value="HTH-TYPE TRANSCRIPTIONAL REGULATOR GADX"/>
    <property type="match status" value="1"/>
</dbReference>
<dbReference type="InterPro" id="IPR032687">
    <property type="entry name" value="AraC-type_N"/>
</dbReference>
<keyword evidence="6" id="KW-1185">Reference proteome</keyword>